<sequence length="646" mass="74133">MSTETEFLPFKEYKSTLSRYSDNNQLQAHQYKSILESELGQAFFQREFDTIDKAALGPMNANLPRYNDTFNIKVKDENVNVFKEFWQYKQPGATIFTDWNSAGVAAIKEDMSVRDLPLYGNIQNPTLVLSNTNNVRNNFQNYGKEYLTTTNMLNAQAFSNGISYESGGSSPYRTGNRYEMEQIEHGNFKNREDGDIYSRQIKELRVDLPINYANNDITSWNYINPICIIPNDSKNPDGKTNKIKVFHEKLKFGVFDLDSMRLVGTSCLTENFNMIPQGFTKSVDVFNDKSNYPPLSNPDYFTPGENFFKKEGAGSNLYCSANTNFVTMPRNNVQRLKGLDTSFQVFSGTNSLTLGAIMSPKLKDFIQNDLFKFNEALVVMQIYSQESRKMYWKEFARENPGTPLSKFPKSNMMSKIEKYYPHIFMKHANNEMNINFNYFMGLEEGSKYSWVFNMQRNFAAINQGIPEIEAFIDHLSIFKFGGNNVNYPEEKGRIRLRKLSNKDIPIETPGCFTLLPTMLSEDLFTVRKEIPQEFTGSVNHINQQILNEAKEKAKANNQSFIEYTPIQSGVRNGNDCITPGANFATNATNCAFRDKANMWQQKLYPGDTNPNFVPNMFNDPNNYNNDIFNLSNPYASVNPYDAPRNF</sequence>
<dbReference type="AlphaFoldDB" id="A0A6C0LGL2"/>
<name>A0A6C0LGL2_9ZZZZ</name>
<dbReference type="EMBL" id="MN740474">
    <property type="protein sequence ID" value="QHU28831.1"/>
    <property type="molecule type" value="Genomic_DNA"/>
</dbReference>
<protein>
    <submittedName>
        <fullName evidence="1">Uncharacterized protein</fullName>
    </submittedName>
</protein>
<proteinExistence type="predicted"/>
<evidence type="ECO:0000313" key="1">
    <source>
        <dbReference type="EMBL" id="QHU28831.1"/>
    </source>
</evidence>
<reference evidence="1" key="1">
    <citation type="journal article" date="2020" name="Nature">
        <title>Giant virus diversity and host interactions through global metagenomics.</title>
        <authorList>
            <person name="Schulz F."/>
            <person name="Roux S."/>
            <person name="Paez-Espino D."/>
            <person name="Jungbluth S."/>
            <person name="Walsh D.A."/>
            <person name="Denef V.J."/>
            <person name="McMahon K.D."/>
            <person name="Konstantinidis K.T."/>
            <person name="Eloe-Fadrosh E.A."/>
            <person name="Kyrpides N.C."/>
            <person name="Woyke T."/>
        </authorList>
    </citation>
    <scope>NUCLEOTIDE SEQUENCE</scope>
    <source>
        <strain evidence="1">GVMAG-M-3300027791-30</strain>
    </source>
</reference>
<accession>A0A6C0LGL2</accession>
<organism evidence="1">
    <name type="scientific">viral metagenome</name>
    <dbReference type="NCBI Taxonomy" id="1070528"/>
    <lineage>
        <taxon>unclassified sequences</taxon>
        <taxon>metagenomes</taxon>
        <taxon>organismal metagenomes</taxon>
    </lineage>
</organism>